<dbReference type="Proteomes" id="UP000515317">
    <property type="component" value="Chromosome"/>
</dbReference>
<name>A0A6S6QR41_9HYPH</name>
<accession>A0A6S6QR41</accession>
<evidence type="ECO:0000313" key="1">
    <source>
        <dbReference type="EMBL" id="BCJ90215.1"/>
    </source>
</evidence>
<evidence type="ECO:0000313" key="2">
    <source>
        <dbReference type="Proteomes" id="UP000515317"/>
    </source>
</evidence>
<sequence length="172" mass="18638">MSVAPVAVPDTQARLAELRDEFVGANINPYTGLSTDYLNHFNEMVMMMELYPSSPDLKQDILDWKVLSYPDHFEATGFRAKALAIEGYALARTAVKKQLDVIVAEIETVLLVGQDAVEAEKEPGEADIALTEATEAAEMLIARASALINGLSHPEEVSADDAQAAVDALFDN</sequence>
<protein>
    <submittedName>
        <fullName evidence="1">Uncharacterized protein</fullName>
    </submittedName>
</protein>
<dbReference type="RefSeq" id="WP_222876861.1">
    <property type="nucleotide sequence ID" value="NZ_AP023361.1"/>
</dbReference>
<dbReference type="KEGG" id="tso:IZ6_09500"/>
<organism evidence="1 2">
    <name type="scientific">Terrihabitans soli</name>
    <dbReference type="NCBI Taxonomy" id="708113"/>
    <lineage>
        <taxon>Bacteria</taxon>
        <taxon>Pseudomonadati</taxon>
        <taxon>Pseudomonadota</taxon>
        <taxon>Alphaproteobacteria</taxon>
        <taxon>Hyphomicrobiales</taxon>
        <taxon>Terrihabitans</taxon>
    </lineage>
</organism>
<dbReference type="EMBL" id="AP023361">
    <property type="protein sequence ID" value="BCJ90215.1"/>
    <property type="molecule type" value="Genomic_DNA"/>
</dbReference>
<keyword evidence="2" id="KW-1185">Reference proteome</keyword>
<reference evidence="1 2" key="1">
    <citation type="submission" date="2020-08" db="EMBL/GenBank/DDBJ databases">
        <title>Genome sequence of Rhizobiales bacterium strain IZ6.</title>
        <authorList>
            <person name="Nakai R."/>
            <person name="Naganuma T."/>
        </authorList>
    </citation>
    <scope>NUCLEOTIDE SEQUENCE [LARGE SCALE GENOMIC DNA]</scope>
    <source>
        <strain evidence="1 2">IZ6</strain>
    </source>
</reference>
<gene>
    <name evidence="1" type="ORF">IZ6_09500</name>
</gene>
<proteinExistence type="predicted"/>
<dbReference type="AlphaFoldDB" id="A0A6S6QR41"/>